<dbReference type="AlphaFoldDB" id="A0A4P9WRR8"/>
<keyword evidence="1" id="KW-0560">Oxidoreductase</keyword>
<dbReference type="Gene3D" id="3.40.309.10">
    <property type="entry name" value="Aldehyde Dehydrogenase, Chain A, domain 2"/>
    <property type="match status" value="1"/>
</dbReference>
<evidence type="ECO:0000259" key="3">
    <source>
        <dbReference type="Pfam" id="PF00171"/>
    </source>
</evidence>
<feature type="non-terminal residue" evidence="4">
    <location>
        <position position="1"/>
    </location>
</feature>
<keyword evidence="2" id="KW-0520">NAD</keyword>
<dbReference type="GO" id="GO:0010133">
    <property type="term" value="P:L-proline catabolic process to L-glutamate"/>
    <property type="evidence" value="ECO:0007669"/>
    <property type="project" value="TreeGrafter"/>
</dbReference>
<evidence type="ECO:0000256" key="2">
    <source>
        <dbReference type="ARBA" id="ARBA00023027"/>
    </source>
</evidence>
<feature type="domain" description="Aldehyde dehydrogenase" evidence="3">
    <location>
        <begin position="2"/>
        <end position="71"/>
    </location>
</feature>
<dbReference type="InterPro" id="IPR015590">
    <property type="entry name" value="Aldehyde_DH_dom"/>
</dbReference>
<dbReference type="InterPro" id="IPR016162">
    <property type="entry name" value="Ald_DH_N"/>
</dbReference>
<dbReference type="InterPro" id="IPR016161">
    <property type="entry name" value="Ald_DH/histidinol_DH"/>
</dbReference>
<gene>
    <name evidence="4" type="ORF">CAUPRSCDRAFT_9401</name>
</gene>
<evidence type="ECO:0000313" key="4">
    <source>
        <dbReference type="EMBL" id="RKO95075.1"/>
    </source>
</evidence>
<protein>
    <submittedName>
        <fullName evidence="4">ALDH-like protein</fullName>
    </submittedName>
</protein>
<reference evidence="5" key="1">
    <citation type="journal article" date="2018" name="Nat. Microbiol.">
        <title>Leveraging single-cell genomics to expand the fungal tree of life.</title>
        <authorList>
            <person name="Ahrendt S.R."/>
            <person name="Quandt C.A."/>
            <person name="Ciobanu D."/>
            <person name="Clum A."/>
            <person name="Salamov A."/>
            <person name="Andreopoulos B."/>
            <person name="Cheng J.F."/>
            <person name="Woyke T."/>
            <person name="Pelin A."/>
            <person name="Henrissat B."/>
            <person name="Reynolds N.K."/>
            <person name="Benny G.L."/>
            <person name="Smith M.E."/>
            <person name="James T.Y."/>
            <person name="Grigoriev I.V."/>
        </authorList>
    </citation>
    <scope>NUCLEOTIDE SEQUENCE [LARGE SCALE GENOMIC DNA]</scope>
    <source>
        <strain evidence="5">ATCC 52028</strain>
    </source>
</reference>
<dbReference type="Proteomes" id="UP000268535">
    <property type="component" value="Unassembled WGS sequence"/>
</dbReference>
<evidence type="ECO:0000256" key="1">
    <source>
        <dbReference type="ARBA" id="ARBA00023002"/>
    </source>
</evidence>
<dbReference type="GO" id="GO:0003842">
    <property type="term" value="F:L-glutamate gamma-semialdehyde dehydrogenase activity"/>
    <property type="evidence" value="ECO:0007669"/>
    <property type="project" value="TreeGrafter"/>
</dbReference>
<name>A0A4P9WRR8_9FUNG</name>
<dbReference type="SUPFAM" id="SSF53720">
    <property type="entry name" value="ALDH-like"/>
    <property type="match status" value="1"/>
</dbReference>
<dbReference type="InterPro" id="IPR050485">
    <property type="entry name" value="Proline_metab_enzyme"/>
</dbReference>
<dbReference type="EMBL" id="ML013230">
    <property type="protein sequence ID" value="RKO95075.1"/>
    <property type="molecule type" value="Genomic_DNA"/>
</dbReference>
<dbReference type="Pfam" id="PF00171">
    <property type="entry name" value="Aldedh"/>
    <property type="match status" value="1"/>
</dbReference>
<accession>A0A4P9WRR8</accession>
<proteinExistence type="predicted"/>
<dbReference type="InterPro" id="IPR016163">
    <property type="entry name" value="Ald_DH_C"/>
</dbReference>
<evidence type="ECO:0000313" key="5">
    <source>
        <dbReference type="Proteomes" id="UP000268535"/>
    </source>
</evidence>
<organism evidence="4 5">
    <name type="scientific">Caulochytrium protostelioides</name>
    <dbReference type="NCBI Taxonomy" id="1555241"/>
    <lineage>
        <taxon>Eukaryota</taxon>
        <taxon>Fungi</taxon>
        <taxon>Fungi incertae sedis</taxon>
        <taxon>Chytridiomycota</taxon>
        <taxon>Chytridiomycota incertae sedis</taxon>
        <taxon>Chytridiomycetes</taxon>
        <taxon>Caulochytriales</taxon>
        <taxon>Caulochytriaceae</taxon>
        <taxon>Caulochytrium</taxon>
    </lineage>
</organism>
<dbReference type="PANTHER" id="PTHR42862:SF1">
    <property type="entry name" value="DELTA-1-PYRROLINE-5-CARBOXYLATE DEHYDROGENASE 2, ISOFORM A-RELATED"/>
    <property type="match status" value="1"/>
</dbReference>
<dbReference type="Gene3D" id="3.40.605.10">
    <property type="entry name" value="Aldehyde Dehydrogenase, Chain A, domain 1"/>
    <property type="match status" value="1"/>
</dbReference>
<dbReference type="PANTHER" id="PTHR42862">
    <property type="entry name" value="DELTA-1-PYRROLINE-5-CARBOXYLATE DEHYDROGENASE 1, ISOFORM A-RELATED"/>
    <property type="match status" value="1"/>
</dbReference>
<sequence length="101" mass="10621">EETLQLADATSNYALTAAVFADDRAAVIQASNALRHAAGNFYINDKCTGAVVGQQPFGGGRHSGTNDKAGAALNLLRRVSARSIKENFVPVTDVKYPSNLA</sequence>
<dbReference type="GO" id="GO:0005759">
    <property type="term" value="C:mitochondrial matrix"/>
    <property type="evidence" value="ECO:0007669"/>
    <property type="project" value="TreeGrafter"/>
</dbReference>